<feature type="domain" description="Alcohol dehydrogenase-like C-terminal" evidence="5">
    <location>
        <begin position="177"/>
        <end position="302"/>
    </location>
</feature>
<dbReference type="InterPro" id="IPR002328">
    <property type="entry name" value="ADH_Zn_CS"/>
</dbReference>
<dbReference type="EMBL" id="LXEW01000031">
    <property type="protein sequence ID" value="OAT51484.1"/>
    <property type="molecule type" value="Genomic_DNA"/>
</dbReference>
<dbReference type="AlphaFoldDB" id="A0A1B7JUU0"/>
<dbReference type="NCBIfam" id="NF007489">
    <property type="entry name" value="PRK10083.1"/>
    <property type="match status" value="1"/>
</dbReference>
<dbReference type="Gene3D" id="3.40.50.720">
    <property type="entry name" value="NAD(P)-binding Rossmann-like Domain"/>
    <property type="match status" value="1"/>
</dbReference>
<evidence type="ECO:0000313" key="8">
    <source>
        <dbReference type="Proteomes" id="UP000078224"/>
    </source>
</evidence>
<dbReference type="Pfam" id="PF08240">
    <property type="entry name" value="ADH_N"/>
    <property type="match status" value="1"/>
</dbReference>
<sequence>MKSTVMKSIVIKEPNTLLIEERAIPEPAENQVRIKVQLAGICGSDSHIYRGHNPFAKYPRIIGHEFFGVIDKVGDGVNSKRIGERVSIDPVLSCGHCYPCSIGKPNVCETLEVLGVHTDGGFAEYVAVPADNAYPIPDTITDECAVTVEPYSIAANVTSHVHPTKEDVALVYGAGTIGLTCAQVLKGVYQVKTLIVVDRVAERLARATACGADIVIDNSQIPLPEQLKALNIRPTVVLDAACHPSILQEAILIASPAARVSIMGFSSEVSSVTQQSITSKEIALFSSRLNAKKFPEVIDWIATHKIDPTKILTHKFVFTDAQDAISTFEKDQKTCCKILLTF</sequence>
<dbReference type="PANTHER" id="PTHR43401">
    <property type="entry name" value="L-THREONINE 3-DEHYDROGENASE"/>
    <property type="match status" value="1"/>
</dbReference>
<dbReference type="Gene3D" id="3.90.180.10">
    <property type="entry name" value="Medium-chain alcohol dehydrogenases, catalytic domain"/>
    <property type="match status" value="1"/>
</dbReference>
<name>A0A1B7JUU0_9GAMM</name>
<dbReference type="PANTHER" id="PTHR43401:SF2">
    <property type="entry name" value="L-THREONINE 3-DEHYDROGENASE"/>
    <property type="match status" value="1"/>
</dbReference>
<evidence type="ECO:0000259" key="5">
    <source>
        <dbReference type="Pfam" id="PF00107"/>
    </source>
</evidence>
<proteinExistence type="inferred from homology"/>
<feature type="domain" description="Alcohol dehydrogenase-like N-terminal" evidence="6">
    <location>
        <begin position="29"/>
        <end position="138"/>
    </location>
</feature>
<evidence type="ECO:0000313" key="7">
    <source>
        <dbReference type="EMBL" id="OAT51484.1"/>
    </source>
</evidence>
<organism evidence="7 8">
    <name type="scientific">Providencia heimbachae ATCC 35613</name>
    <dbReference type="NCBI Taxonomy" id="1354272"/>
    <lineage>
        <taxon>Bacteria</taxon>
        <taxon>Pseudomonadati</taxon>
        <taxon>Pseudomonadota</taxon>
        <taxon>Gammaproteobacteria</taxon>
        <taxon>Enterobacterales</taxon>
        <taxon>Morganellaceae</taxon>
        <taxon>Providencia</taxon>
    </lineage>
</organism>
<evidence type="ECO:0000256" key="1">
    <source>
        <dbReference type="ARBA" id="ARBA00022723"/>
    </source>
</evidence>
<dbReference type="PATRIC" id="fig|1354272.4.peg.2131"/>
<keyword evidence="2 4" id="KW-0862">Zinc</keyword>
<dbReference type="InterPro" id="IPR013154">
    <property type="entry name" value="ADH-like_N"/>
</dbReference>
<dbReference type="Proteomes" id="UP000078224">
    <property type="component" value="Unassembled WGS sequence"/>
</dbReference>
<gene>
    <name evidence="7" type="ORF">M998_2099</name>
</gene>
<keyword evidence="3 7" id="KW-0560">Oxidoreductase</keyword>
<keyword evidence="8" id="KW-1185">Reference proteome</keyword>
<dbReference type="Pfam" id="PF00107">
    <property type="entry name" value="ADH_zinc_N"/>
    <property type="match status" value="1"/>
</dbReference>
<evidence type="ECO:0000256" key="3">
    <source>
        <dbReference type="ARBA" id="ARBA00023002"/>
    </source>
</evidence>
<dbReference type="SUPFAM" id="SSF50129">
    <property type="entry name" value="GroES-like"/>
    <property type="match status" value="1"/>
</dbReference>
<dbReference type="CDD" id="cd08261">
    <property type="entry name" value="Zn_ADH7"/>
    <property type="match status" value="1"/>
</dbReference>
<dbReference type="GO" id="GO:0008270">
    <property type="term" value="F:zinc ion binding"/>
    <property type="evidence" value="ECO:0007669"/>
    <property type="project" value="InterPro"/>
</dbReference>
<dbReference type="GO" id="GO:0016491">
    <property type="term" value="F:oxidoreductase activity"/>
    <property type="evidence" value="ECO:0007669"/>
    <property type="project" value="UniProtKB-KW"/>
</dbReference>
<reference evidence="7 8" key="1">
    <citation type="submission" date="2016-04" db="EMBL/GenBank/DDBJ databases">
        <title>ATOL: Assembling a taxonomically balanced genome-scale reconstruction of the evolutionary history of the Enterobacteriaceae.</title>
        <authorList>
            <person name="Plunkett G.III."/>
            <person name="Neeno-Eckwall E.C."/>
            <person name="Glasner J.D."/>
            <person name="Perna N.T."/>
        </authorList>
    </citation>
    <scope>NUCLEOTIDE SEQUENCE [LARGE SCALE GENOMIC DNA]</scope>
    <source>
        <strain evidence="7 8">ATCC 35613</strain>
    </source>
</reference>
<evidence type="ECO:0000256" key="2">
    <source>
        <dbReference type="ARBA" id="ARBA00022833"/>
    </source>
</evidence>
<protein>
    <submittedName>
        <fullName evidence="7">Starvation-sensing protein</fullName>
        <ecNumber evidence="7">1.-.-.-</ecNumber>
    </submittedName>
</protein>
<dbReference type="InterPro" id="IPR011032">
    <property type="entry name" value="GroES-like_sf"/>
</dbReference>
<dbReference type="EC" id="1.-.-.-" evidence="7"/>
<comment type="cofactor">
    <cofactor evidence="4">
        <name>Zn(2+)</name>
        <dbReference type="ChEBI" id="CHEBI:29105"/>
    </cofactor>
</comment>
<keyword evidence="1 4" id="KW-0479">Metal-binding</keyword>
<comment type="caution">
    <text evidence="7">The sequence shown here is derived from an EMBL/GenBank/DDBJ whole genome shotgun (WGS) entry which is preliminary data.</text>
</comment>
<comment type="similarity">
    <text evidence="4">Belongs to the zinc-containing alcohol dehydrogenase family.</text>
</comment>
<dbReference type="InterPro" id="IPR036291">
    <property type="entry name" value="NAD(P)-bd_dom_sf"/>
</dbReference>
<dbReference type="SUPFAM" id="SSF51735">
    <property type="entry name" value="NAD(P)-binding Rossmann-fold domains"/>
    <property type="match status" value="1"/>
</dbReference>
<accession>A0A1B7JUU0</accession>
<evidence type="ECO:0000259" key="6">
    <source>
        <dbReference type="Pfam" id="PF08240"/>
    </source>
</evidence>
<dbReference type="InterPro" id="IPR050129">
    <property type="entry name" value="Zn_alcohol_dh"/>
</dbReference>
<dbReference type="InterPro" id="IPR013149">
    <property type="entry name" value="ADH-like_C"/>
</dbReference>
<evidence type="ECO:0000256" key="4">
    <source>
        <dbReference type="RuleBase" id="RU361277"/>
    </source>
</evidence>
<dbReference type="PROSITE" id="PS00059">
    <property type="entry name" value="ADH_ZINC"/>
    <property type="match status" value="1"/>
</dbReference>